<dbReference type="STRING" id="765911.Thivi_0247"/>
<feature type="transmembrane region" description="Helical" evidence="9">
    <location>
        <begin position="285"/>
        <end position="306"/>
    </location>
</feature>
<dbReference type="NCBIfam" id="TIGR03648">
    <property type="entry name" value="Na_symport_lg"/>
    <property type="match status" value="1"/>
</dbReference>
<keyword evidence="11" id="KW-1185">Reference proteome</keyword>
<evidence type="ECO:0000256" key="7">
    <source>
        <dbReference type="ARBA" id="ARBA00023136"/>
    </source>
</evidence>
<feature type="transmembrane region" description="Helical" evidence="9">
    <location>
        <begin position="6"/>
        <end position="26"/>
    </location>
</feature>
<dbReference type="Pfam" id="PF00474">
    <property type="entry name" value="SSF"/>
    <property type="match status" value="2"/>
</dbReference>
<feature type="transmembrane region" description="Helical" evidence="9">
    <location>
        <begin position="542"/>
        <end position="569"/>
    </location>
</feature>
<feature type="transmembrane region" description="Helical" evidence="9">
    <location>
        <begin position="503"/>
        <end position="522"/>
    </location>
</feature>
<comment type="subcellular location">
    <subcellularLocation>
        <location evidence="1">Membrane</location>
        <topology evidence="1">Multi-pass membrane protein</topology>
    </subcellularLocation>
</comment>
<evidence type="ECO:0000256" key="5">
    <source>
        <dbReference type="ARBA" id="ARBA00022847"/>
    </source>
</evidence>
<evidence type="ECO:0000313" key="11">
    <source>
        <dbReference type="Proteomes" id="UP000006062"/>
    </source>
</evidence>
<sequence length="599" mass="63461">MTELELWSYGVVGATFALYIGIAVWARASTTSEFYVAGGGIHPIANGMATAADWMSAASFISMAGMIAFGGYGGSVFLMGWTGGYVLLALLLAPYLRKFGKFTVPEFIGDRYYSKSARVVAVICLILASVTYVIGQMTGVGVAFSRFLGVSYEMGILVGMGIVAVYAILGGMKGITYTQIAQYIVLIVAYTVPAVFIALTLTGVAIPQIGLGGTYIGDDSGLSLLAKLDQVVTDLGFKEYTTQVMGSSLNMFVYTLSLMIGTAGLPHVIIRFFTVPKVKDARYSAGWALVFIALLYTTAPAVGAMARLNLMDTIQIGPVGSETGNLVYDERPEWFKRWETTGLLKFEDKNNDGRIQYYNDANPDFASKAEEFGWKGNEMVTVNNDIMVLANPEIANLPAWVIALVVAGGLAAALSTAAGLLLAISSSISHDLLKGVMMPKISEKSELMAGRLAMIGAIVLAGYLGLNPPGFAAGTVAIAFGLAASSIFPAIMLGIFSKRTNNIGAIVGMITGVTVTLLYVFQHKGIFFVKGTEFLMPELGMGANWFFGITPEAFGAIGALANFVAAILVSTLTAPPPEHIQHLVEDVRIPRGAGVATGH</sequence>
<dbReference type="Proteomes" id="UP000006062">
    <property type="component" value="Chromosome"/>
</dbReference>
<dbReference type="OrthoDB" id="9764416at2"/>
<keyword evidence="3" id="KW-0813">Transport</keyword>
<feature type="transmembrane region" description="Helical" evidence="9">
    <location>
        <begin position="76"/>
        <end position="96"/>
    </location>
</feature>
<proteinExistence type="inferred from homology"/>
<dbReference type="HOGENOM" id="CLU_018808_8_2_6"/>
<name>I3Y5P8_THIV6</name>
<dbReference type="CDD" id="cd11480">
    <property type="entry name" value="SLC5sbd_u4"/>
    <property type="match status" value="1"/>
</dbReference>
<keyword evidence="6 9" id="KW-1133">Transmembrane helix</keyword>
<feature type="transmembrane region" description="Helical" evidence="9">
    <location>
        <begin position="397"/>
        <end position="424"/>
    </location>
</feature>
<evidence type="ECO:0000256" key="2">
    <source>
        <dbReference type="ARBA" id="ARBA00006434"/>
    </source>
</evidence>
<dbReference type="InterPro" id="IPR019899">
    <property type="entry name" value="Na/solute_symporter_VC_2705"/>
</dbReference>
<evidence type="ECO:0000256" key="6">
    <source>
        <dbReference type="ARBA" id="ARBA00022989"/>
    </source>
</evidence>
<dbReference type="InterPro" id="IPR001734">
    <property type="entry name" value="Na/solute_symporter"/>
</dbReference>
<dbReference type="GO" id="GO:0005886">
    <property type="term" value="C:plasma membrane"/>
    <property type="evidence" value="ECO:0007669"/>
    <property type="project" value="TreeGrafter"/>
</dbReference>
<comment type="similarity">
    <text evidence="2 8">Belongs to the sodium:solute symporter (SSF) (TC 2.A.21) family.</text>
</comment>
<dbReference type="EMBL" id="CP003154">
    <property type="protein sequence ID" value="AFL72316.1"/>
    <property type="molecule type" value="Genomic_DNA"/>
</dbReference>
<evidence type="ECO:0000313" key="10">
    <source>
        <dbReference type="EMBL" id="AFL72316.1"/>
    </source>
</evidence>
<feature type="transmembrane region" description="Helical" evidence="9">
    <location>
        <begin position="251"/>
        <end position="273"/>
    </location>
</feature>
<dbReference type="GO" id="GO:0015293">
    <property type="term" value="F:symporter activity"/>
    <property type="evidence" value="ECO:0007669"/>
    <property type="project" value="UniProtKB-KW"/>
</dbReference>
<feature type="transmembrane region" description="Helical" evidence="9">
    <location>
        <begin position="181"/>
        <end position="206"/>
    </location>
</feature>
<evidence type="ECO:0000256" key="3">
    <source>
        <dbReference type="ARBA" id="ARBA00022448"/>
    </source>
</evidence>
<feature type="transmembrane region" description="Helical" evidence="9">
    <location>
        <begin position="445"/>
        <end position="465"/>
    </location>
</feature>
<dbReference type="PANTHER" id="PTHR48086">
    <property type="entry name" value="SODIUM/PROLINE SYMPORTER-RELATED"/>
    <property type="match status" value="1"/>
</dbReference>
<accession>I3Y5P8</accession>
<evidence type="ECO:0000256" key="1">
    <source>
        <dbReference type="ARBA" id="ARBA00004141"/>
    </source>
</evidence>
<dbReference type="KEGG" id="tvi:Thivi_0247"/>
<keyword evidence="7 9" id="KW-0472">Membrane</keyword>
<organism evidence="10 11">
    <name type="scientific">Thiocystis violascens (strain ATCC 17096 / DSM 198 / 6111)</name>
    <name type="common">Chromatium violascens</name>
    <dbReference type="NCBI Taxonomy" id="765911"/>
    <lineage>
        <taxon>Bacteria</taxon>
        <taxon>Pseudomonadati</taxon>
        <taxon>Pseudomonadota</taxon>
        <taxon>Gammaproteobacteria</taxon>
        <taxon>Chromatiales</taxon>
        <taxon>Chromatiaceae</taxon>
        <taxon>Thiocystis</taxon>
    </lineage>
</organism>
<dbReference type="AlphaFoldDB" id="I3Y5P8"/>
<protein>
    <submittedName>
        <fullName evidence="10">Putative sodium:solute symporter, VC_2705 subfamily</fullName>
    </submittedName>
</protein>
<dbReference type="InterPro" id="IPR038377">
    <property type="entry name" value="Na/Glc_symporter_sf"/>
</dbReference>
<dbReference type="PANTHER" id="PTHR48086:SF5">
    <property type="entry name" value="NA(+):SOLUTE SYMPORTER (SSF FAMILY)"/>
    <property type="match status" value="1"/>
</dbReference>
<evidence type="ECO:0000256" key="8">
    <source>
        <dbReference type="RuleBase" id="RU362091"/>
    </source>
</evidence>
<dbReference type="RefSeq" id="WP_014776824.1">
    <property type="nucleotide sequence ID" value="NC_018012.1"/>
</dbReference>
<evidence type="ECO:0000256" key="9">
    <source>
        <dbReference type="SAM" id="Phobius"/>
    </source>
</evidence>
<dbReference type="InterPro" id="IPR050277">
    <property type="entry name" value="Sodium:Solute_Symporter"/>
</dbReference>
<gene>
    <name evidence="10" type="ordered locus">Thivi_0247</name>
</gene>
<feature type="transmembrane region" description="Helical" evidence="9">
    <location>
        <begin position="147"/>
        <end position="169"/>
    </location>
</feature>
<keyword evidence="5" id="KW-0769">Symport</keyword>
<keyword evidence="4 9" id="KW-0812">Transmembrane</keyword>
<dbReference type="eggNOG" id="COG4147">
    <property type="taxonomic scope" value="Bacteria"/>
</dbReference>
<dbReference type="Gene3D" id="1.20.1730.10">
    <property type="entry name" value="Sodium/glucose cotransporter"/>
    <property type="match status" value="1"/>
</dbReference>
<evidence type="ECO:0000256" key="4">
    <source>
        <dbReference type="ARBA" id="ARBA00022692"/>
    </source>
</evidence>
<feature type="transmembrane region" description="Helical" evidence="9">
    <location>
        <begin position="471"/>
        <end position="496"/>
    </location>
</feature>
<feature type="transmembrane region" description="Helical" evidence="9">
    <location>
        <begin position="117"/>
        <end position="135"/>
    </location>
</feature>
<reference evidence="10 11" key="1">
    <citation type="submission" date="2012-06" db="EMBL/GenBank/DDBJ databases">
        <title>Complete sequence of Thiocystis violascens DSM 198.</title>
        <authorList>
            <consortium name="US DOE Joint Genome Institute"/>
            <person name="Lucas S."/>
            <person name="Han J."/>
            <person name="Lapidus A."/>
            <person name="Cheng J.-F."/>
            <person name="Goodwin L."/>
            <person name="Pitluck S."/>
            <person name="Peters L."/>
            <person name="Ovchinnikova G."/>
            <person name="Teshima H."/>
            <person name="Detter J.C."/>
            <person name="Han C."/>
            <person name="Tapia R."/>
            <person name="Land M."/>
            <person name="Hauser L."/>
            <person name="Kyrpides N."/>
            <person name="Ivanova N."/>
            <person name="Pagani I."/>
            <person name="Vogl K."/>
            <person name="Liu Z."/>
            <person name="Frigaard N.-U."/>
            <person name="Bryant D."/>
            <person name="Woyke T."/>
        </authorList>
    </citation>
    <scope>NUCLEOTIDE SEQUENCE [LARGE SCALE GENOMIC DNA]</scope>
    <source>
        <strain evidence="11">ATCC 17096 / DSM 198 / 6111</strain>
    </source>
</reference>
<dbReference type="PROSITE" id="PS50283">
    <property type="entry name" value="NA_SOLUT_SYMP_3"/>
    <property type="match status" value="1"/>
</dbReference>